<dbReference type="eggNOG" id="ENOG502QPKX">
    <property type="taxonomic scope" value="Eukaryota"/>
</dbReference>
<dbReference type="RefSeq" id="XP_003671491.1">
    <property type="nucleotide sequence ID" value="XM_003671443.1"/>
</dbReference>
<dbReference type="GO" id="GO:1904659">
    <property type="term" value="P:D-glucose transmembrane transport"/>
    <property type="evidence" value="ECO:0007669"/>
    <property type="project" value="EnsemblFungi"/>
</dbReference>
<accession>G0WEN7</accession>
<dbReference type="GO" id="GO:0007165">
    <property type="term" value="P:signal transduction"/>
    <property type="evidence" value="ECO:0007669"/>
    <property type="project" value="EnsemblFungi"/>
</dbReference>
<organism evidence="1 2">
    <name type="scientific">Naumovozyma dairenensis (strain ATCC 10597 / BCRC 20456 / CBS 421 / NBRC 0211 / NRRL Y-12639)</name>
    <name type="common">Saccharomyces dairenensis</name>
    <dbReference type="NCBI Taxonomy" id="1071378"/>
    <lineage>
        <taxon>Eukaryota</taxon>
        <taxon>Fungi</taxon>
        <taxon>Dikarya</taxon>
        <taxon>Ascomycota</taxon>
        <taxon>Saccharomycotina</taxon>
        <taxon>Saccharomycetes</taxon>
        <taxon>Saccharomycetales</taxon>
        <taxon>Saccharomycetaceae</taxon>
        <taxon>Naumovozyma</taxon>
    </lineage>
</organism>
<dbReference type="KEGG" id="ndi:NDAI_0H00740"/>
<dbReference type="GeneID" id="11496128"/>
<gene>
    <name evidence="1" type="primary">NDAI0H00740</name>
    <name evidence="1" type="ordered locus">NDAI_0H00740</name>
</gene>
<dbReference type="Proteomes" id="UP000000689">
    <property type="component" value="Chromosome 8"/>
</dbReference>
<dbReference type="EMBL" id="HE580274">
    <property type="protein sequence ID" value="CCD26248.1"/>
    <property type="molecule type" value="Genomic_DNA"/>
</dbReference>
<dbReference type="Pfam" id="PF17235">
    <property type="entry name" value="STD1"/>
    <property type="match status" value="1"/>
</dbReference>
<reference evidence="1 2" key="1">
    <citation type="journal article" date="2011" name="Proc. Natl. Acad. Sci. U.S.A.">
        <title>Evolutionary erosion of yeast sex chromosomes by mating-type switching accidents.</title>
        <authorList>
            <person name="Gordon J.L."/>
            <person name="Armisen D."/>
            <person name="Proux-Wera E."/>
            <person name="Oheigeartaigh S.S."/>
            <person name="Byrne K.P."/>
            <person name="Wolfe K.H."/>
        </authorList>
    </citation>
    <scope>NUCLEOTIDE SEQUENCE [LARGE SCALE GENOMIC DNA]</scope>
    <source>
        <strain evidence="2">ATCC 10597 / BCRC 20456 / CBS 421 / NBRC 0211 / NRRL Y-12639</strain>
    </source>
</reference>
<evidence type="ECO:0000313" key="1">
    <source>
        <dbReference type="EMBL" id="CCD26248.1"/>
    </source>
</evidence>
<dbReference type="HOGENOM" id="CLU_049491_0_0_1"/>
<sequence>MFHSTIPDSVELSKKFGLSRFSLNTNKNETNTNTPILNNTTNNNMEEEPRVLLPVIQEHTYVESSPISLTSPSLYAHSKNQTKGLSKFQFKFPSTASSTGFVNTPTRYTYRARDEIKKRLSSKITTTDEKIHKDNDQIPRMRNSFEREPYYKQSSSDSYTLYSDNASSYQSSVFSMPSAVTSSASSYRQEQGAYTNHIPTRKFIKQVTIEEAIPPFFQDMYFPEILISESTSGTLLYNGRPSFTKRELLDWDLNDIRSLLIVEKLRYEWGNQLPEIITRNHDKTDTNTGSSAAAIPKFKFTLLPLDSSDEFIINTLANSDLYLEADLDYEFKLTSAKYTVMAARRRHEQLLMNNANNNSPQTQLNSNHQQANMNMELSKPEWRNIIENYLLNIAVEAQCRFDFKERCSEFKKWKLQHQLEQQAEELTRQQQQQQQQQAYNAKKNNSNNGLLKRALWKNFNKKESAVVATNDDEQNNECVKNLELEQLSSHSAATRVKVSLTKEEKSIIWSQCQAQVYQRLGLDWQPDGLS</sequence>
<dbReference type="AlphaFoldDB" id="G0WEN7"/>
<evidence type="ECO:0000313" key="2">
    <source>
        <dbReference type="Proteomes" id="UP000000689"/>
    </source>
</evidence>
<dbReference type="OrthoDB" id="4081967at2759"/>
<dbReference type="OMA" id="KSIIWSQ"/>
<dbReference type="InterPro" id="IPR035189">
    <property type="entry name" value="Std1/Mth1"/>
</dbReference>
<keyword evidence="2" id="KW-1185">Reference proteome</keyword>
<name>G0WEN7_NAUDC</name>
<proteinExistence type="predicted"/>
<protein>
    <submittedName>
        <fullName evidence="1">Uncharacterized protein</fullName>
    </submittedName>
</protein>